<dbReference type="EMBL" id="JAKMUT010000004">
    <property type="protein sequence ID" value="MCZ9289686.1"/>
    <property type="molecule type" value="Genomic_DNA"/>
</dbReference>
<feature type="region of interest" description="Disordered" evidence="1">
    <location>
        <begin position="53"/>
        <end position="186"/>
    </location>
</feature>
<gene>
    <name evidence="2" type="ORF">L8V00_05620</name>
</gene>
<feature type="compositionally biased region" description="Low complexity" evidence="1">
    <location>
        <begin position="141"/>
        <end position="161"/>
    </location>
</feature>
<dbReference type="RefSeq" id="WP_035005177.1">
    <property type="nucleotide sequence ID" value="NZ_JAKMUT010000004.1"/>
</dbReference>
<dbReference type="AlphaFoldDB" id="A0A9X3RGF6"/>
<reference evidence="2" key="1">
    <citation type="submission" date="2022-02" db="EMBL/GenBank/DDBJ databases">
        <title>Corynebacterium sp. from urogenital microbiome.</title>
        <authorList>
            <person name="Cappelli E.A."/>
            <person name="Ribeiro T.G."/>
            <person name="Peixe L."/>
        </authorList>
    </citation>
    <scope>NUCLEOTIDE SEQUENCE</scope>
    <source>
        <strain evidence="2">C8Ua_174</strain>
    </source>
</reference>
<feature type="compositionally biased region" description="Acidic residues" evidence="1">
    <location>
        <begin position="174"/>
        <end position="186"/>
    </location>
</feature>
<organism evidence="2 3">
    <name type="scientific">Corynebacterium evansiae</name>
    <dbReference type="NCBI Taxonomy" id="2913499"/>
    <lineage>
        <taxon>Bacteria</taxon>
        <taxon>Bacillati</taxon>
        <taxon>Actinomycetota</taxon>
        <taxon>Actinomycetes</taxon>
        <taxon>Mycobacteriales</taxon>
        <taxon>Corynebacteriaceae</taxon>
        <taxon>Corynebacterium</taxon>
    </lineage>
</organism>
<sequence length="186" mass="19304">MSTKSDSIENGGHMAGPSADTEADAPILPPLEELFGNEAQDLDDLFNSMLDVAVDPNTEMPEGDLIPDLDSFPEEGAEDPSADEASHEVDLADLDDSGSLVDDATSAEDLPSDASGDDVDTGAAEHEDLDDLGGSDDLSDLADPVTDSAVDPAVDPAADVTDYGEDDYGHDYGDDLPDDLTDLSGM</sequence>
<comment type="caution">
    <text evidence="2">The sequence shown here is derived from an EMBL/GenBank/DDBJ whole genome shotgun (WGS) entry which is preliminary data.</text>
</comment>
<accession>A0A9X3RGF6</accession>
<name>A0A9X3RGF6_9CORY</name>
<dbReference type="Proteomes" id="UP001146469">
    <property type="component" value="Unassembled WGS sequence"/>
</dbReference>
<feature type="compositionally biased region" description="Acidic residues" evidence="1">
    <location>
        <begin position="127"/>
        <end position="140"/>
    </location>
</feature>
<protein>
    <submittedName>
        <fullName evidence="2">Uncharacterized protein</fullName>
    </submittedName>
</protein>
<keyword evidence="3" id="KW-1185">Reference proteome</keyword>
<evidence type="ECO:0000256" key="1">
    <source>
        <dbReference type="SAM" id="MobiDB-lite"/>
    </source>
</evidence>
<feature type="compositionally biased region" description="Acidic residues" evidence="1">
    <location>
        <begin position="61"/>
        <end position="82"/>
    </location>
</feature>
<evidence type="ECO:0000313" key="2">
    <source>
        <dbReference type="EMBL" id="MCZ9289686.1"/>
    </source>
</evidence>
<evidence type="ECO:0000313" key="3">
    <source>
        <dbReference type="Proteomes" id="UP001146469"/>
    </source>
</evidence>
<feature type="region of interest" description="Disordered" evidence="1">
    <location>
        <begin position="1"/>
        <end position="39"/>
    </location>
</feature>
<proteinExistence type="predicted"/>